<keyword evidence="3" id="KW-1185">Reference proteome</keyword>
<dbReference type="Proteomes" id="UP001314229">
    <property type="component" value="Unassembled WGS sequence"/>
</dbReference>
<gene>
    <name evidence="2" type="ORF">FSCOSCO3_A028290</name>
</gene>
<protein>
    <submittedName>
        <fullName evidence="2">Uncharacterized protein</fullName>
    </submittedName>
</protein>
<evidence type="ECO:0000313" key="2">
    <source>
        <dbReference type="EMBL" id="CAK6962004.1"/>
    </source>
</evidence>
<accession>A0AAV1NQZ1</accession>
<evidence type="ECO:0000256" key="1">
    <source>
        <dbReference type="SAM" id="MobiDB-lite"/>
    </source>
</evidence>
<comment type="caution">
    <text evidence="2">The sequence shown here is derived from an EMBL/GenBank/DDBJ whole genome shotgun (WGS) entry which is preliminary data.</text>
</comment>
<feature type="region of interest" description="Disordered" evidence="1">
    <location>
        <begin position="19"/>
        <end position="45"/>
    </location>
</feature>
<reference evidence="2 3" key="1">
    <citation type="submission" date="2024-01" db="EMBL/GenBank/DDBJ databases">
        <authorList>
            <person name="Alioto T."/>
            <person name="Alioto T."/>
            <person name="Gomez Garrido J."/>
        </authorList>
    </citation>
    <scope>NUCLEOTIDE SEQUENCE [LARGE SCALE GENOMIC DNA]</scope>
</reference>
<dbReference type="AlphaFoldDB" id="A0AAV1NQZ1"/>
<evidence type="ECO:0000313" key="3">
    <source>
        <dbReference type="Proteomes" id="UP001314229"/>
    </source>
</evidence>
<proteinExistence type="predicted"/>
<name>A0AAV1NQZ1_SCOSC</name>
<organism evidence="2 3">
    <name type="scientific">Scomber scombrus</name>
    <name type="common">Atlantic mackerel</name>
    <name type="synonym">Scomber vernalis</name>
    <dbReference type="NCBI Taxonomy" id="13677"/>
    <lineage>
        <taxon>Eukaryota</taxon>
        <taxon>Metazoa</taxon>
        <taxon>Chordata</taxon>
        <taxon>Craniata</taxon>
        <taxon>Vertebrata</taxon>
        <taxon>Euteleostomi</taxon>
        <taxon>Actinopterygii</taxon>
        <taxon>Neopterygii</taxon>
        <taxon>Teleostei</taxon>
        <taxon>Neoteleostei</taxon>
        <taxon>Acanthomorphata</taxon>
        <taxon>Pelagiaria</taxon>
        <taxon>Scombriformes</taxon>
        <taxon>Scombridae</taxon>
        <taxon>Scomber</taxon>
    </lineage>
</organism>
<dbReference type="EMBL" id="CAWUFR010000054">
    <property type="protein sequence ID" value="CAK6962004.1"/>
    <property type="molecule type" value="Genomic_DNA"/>
</dbReference>
<sequence length="73" mass="7710">MLSDQRMCEGGLTSKYNCQLQSPQRSSPTLHDTSSTGTHAQKATHTCQSAGAVSSGYCHAINHGYEAGASPLR</sequence>